<reference evidence="1 2" key="1">
    <citation type="submission" date="2021-04" db="EMBL/GenBank/DDBJ databases">
        <authorList>
            <person name="Shkoporov A.N."/>
            <person name="Stockdale S.R."/>
            <person name="Guerin E."/>
            <person name="Ross R.P."/>
            <person name="Hill C."/>
        </authorList>
    </citation>
    <scope>NUCLEOTIDE SEQUENCE [LARGE SCALE GENOMIC DNA]</scope>
    <source>
        <strain evidence="2">cr150_1</strain>
    </source>
</reference>
<sequence>MAKYKVIKCELLKDRNEFDYLKLELLNTHLMWEPTIALLIHDPNVISRIIDATCNLQKELPENMSYIYGKWIDYSFGFPFYKKHTTAHPAWRGRPAIKVGDLVCDALGNPVEYKTIMIFCMYTDESCTSYVRGYSPEEVARKLLNRYCVPANKKEDYIVSVNGKQHTLTKVTQDTAMECANAISNLTDNNVVLSKVIYKLTSNSHTADNTGCTIVPQYVLFTTQYRIFSIWY</sequence>
<keyword evidence="2" id="KW-1185">Reference proteome</keyword>
<name>A0AA48WWN1_9CAUD</name>
<dbReference type="Proteomes" id="UP000827937">
    <property type="component" value="Segment"/>
</dbReference>
<evidence type="ECO:0000313" key="2">
    <source>
        <dbReference type="Proteomes" id="UP000827937"/>
    </source>
</evidence>
<dbReference type="EMBL" id="MZ130495">
    <property type="protein sequence ID" value="QWM90970.2"/>
    <property type="molecule type" value="Genomic_DNA"/>
</dbReference>
<gene>
    <name evidence="1" type="primary">gp_73471</name>
</gene>
<evidence type="ECO:0000313" key="1">
    <source>
        <dbReference type="EMBL" id="QWM90970.2"/>
    </source>
</evidence>
<accession>A0AA48WWN1</accession>
<protein>
    <submittedName>
        <fullName evidence="1">Uncharacterized protein</fullName>
    </submittedName>
</protein>
<organism evidence="1 2">
    <name type="scientific">uncultured phage cr150_1</name>
    <dbReference type="NCBI Taxonomy" id="2986413"/>
    <lineage>
        <taxon>Viruses</taxon>
        <taxon>Duplodnaviria</taxon>
        <taxon>Heunggongvirae</taxon>
        <taxon>Uroviricota</taxon>
        <taxon>Caudoviricetes</taxon>
        <taxon>Crassvirales</taxon>
        <taxon>Suoliviridae</taxon>
        <taxon>Loutivirinae</taxon>
        <taxon>Blohavirus</taxon>
        <taxon>Blohavirus faecalis</taxon>
    </lineage>
</organism>
<proteinExistence type="predicted"/>